<keyword evidence="2" id="KW-1185">Reference proteome</keyword>
<proteinExistence type="predicted"/>
<accession>A0ACB8RLB4</accession>
<evidence type="ECO:0000313" key="1">
    <source>
        <dbReference type="EMBL" id="KAI0044572.1"/>
    </source>
</evidence>
<sequence length="1106" mass="118083">MSRPQTSSNSPADSPTDRRQAEDTRLQHVNTSALGRQSASSTPVSEPRGNNSSEGYPSWLPKRPPPPAPASTFRSSTANMFGEGPSDAPPVFGGRKPTPRSVRIVSLQDSARREPTEQTRVSSAPLHSRVWSRATGAGVSPTLFSQAGAPRPPRPRFNAQGLHLELLRNPSWKSRLHFYLFPLLVFAHLPLQTFFDFNAAFILIEVAKFPNPDAPGVPGSGRNWAFAFAAYVACWAIWVFAIFIGYELIYSFYRRWRFRRPLMLPLYLSSPAFNFVSMTSYTNFCVMQHIRNSAFPHVNPNAALPSTEGSLRDALAETCYFYAQNLPTVVTLLPRAGIALAVLLEFWSPENLPGGLSLGDVDQGIGRRDGTFFDKSDGSLSGYAKGVLIANAAWTAWRALVLLLSWLGLWIFSGHGCAGVCGPATRWDEEDAERTLSVYSEKEEEVGETLPWSWKECTFVRVQEAYDFCLTLRPPRAVKKEVSEVAAGEPTFEGIDQVLAAVGLGGTPAPAKRGMLSQDLFDSPKDMVARNSSASLNAAGPAATSEPSPSASVKEAVQQKGPYPFTGFGAKKSESDLEPIPFPPSPGLPDDDAEGAPGDDEGIQYEIDYEEEEEEAEPRTSGEPSSFSGRASNSLSSLGQPIPSRYPFHFRHPGRGGSISSTNSPGAPSHATPHSKATSHTTHNSRSSRSTGNAESSDSPMSVGGSSNAPSPLGRTSMPMPPRHPGSGGQRRQRSGTVPMPTSPSPAGFAYTHSRSRTRTDTSGTDLEPSVVYESDGEEPLTVGPLDLETASRTGQSSPEPEGSQEALEREDSVGLLSGAPSPSGSSSGPRNRNGSAVSLTRLSMYNRSRSRHGSSASGSRSGSNSRHNSHHSLSSVSVGVGAHSVIRSRTQSLIHSVGSASRSSIDLVLSSRTRAQSVIRLEDYDEGAESSSSPYFSEELSGPENYTFGQPVLGGAGMARRATRARRSDPESENEKSASAGEQARSESSGSPPPLPPQHLRPSPSALSQVTPSEHSTSTQHAPPPTSTPSVPIPRASVASPTGMQFLSVEGSESSPPGISTAHASFVTAPATIEGQTESSGATPSSYGGLERREGYVQGRDFQPM</sequence>
<comment type="caution">
    <text evidence="1">The sequence shown here is derived from an EMBL/GenBank/DDBJ whole genome shotgun (WGS) entry which is preliminary data.</text>
</comment>
<dbReference type="EMBL" id="MU275978">
    <property type="protein sequence ID" value="KAI0044572.1"/>
    <property type="molecule type" value="Genomic_DNA"/>
</dbReference>
<gene>
    <name evidence="1" type="ORF">FA95DRAFT_1562103</name>
</gene>
<protein>
    <submittedName>
        <fullName evidence="1">Uncharacterized protein</fullName>
    </submittedName>
</protein>
<reference evidence="1" key="1">
    <citation type="submission" date="2021-02" db="EMBL/GenBank/DDBJ databases">
        <authorList>
            <consortium name="DOE Joint Genome Institute"/>
            <person name="Ahrendt S."/>
            <person name="Looney B.P."/>
            <person name="Miyauchi S."/>
            <person name="Morin E."/>
            <person name="Drula E."/>
            <person name="Courty P.E."/>
            <person name="Chicoki N."/>
            <person name="Fauchery L."/>
            <person name="Kohler A."/>
            <person name="Kuo A."/>
            <person name="Labutti K."/>
            <person name="Pangilinan J."/>
            <person name="Lipzen A."/>
            <person name="Riley R."/>
            <person name="Andreopoulos W."/>
            <person name="He G."/>
            <person name="Johnson J."/>
            <person name="Barry K.W."/>
            <person name="Grigoriev I.V."/>
            <person name="Nagy L."/>
            <person name="Hibbett D."/>
            <person name="Henrissat B."/>
            <person name="Matheny P.B."/>
            <person name="Labbe J."/>
            <person name="Martin F."/>
        </authorList>
    </citation>
    <scope>NUCLEOTIDE SEQUENCE</scope>
    <source>
        <strain evidence="1">FP105234-sp</strain>
    </source>
</reference>
<evidence type="ECO:0000313" key="2">
    <source>
        <dbReference type="Proteomes" id="UP000814033"/>
    </source>
</evidence>
<organism evidence="1 2">
    <name type="scientific">Auriscalpium vulgare</name>
    <dbReference type="NCBI Taxonomy" id="40419"/>
    <lineage>
        <taxon>Eukaryota</taxon>
        <taxon>Fungi</taxon>
        <taxon>Dikarya</taxon>
        <taxon>Basidiomycota</taxon>
        <taxon>Agaricomycotina</taxon>
        <taxon>Agaricomycetes</taxon>
        <taxon>Russulales</taxon>
        <taxon>Auriscalpiaceae</taxon>
        <taxon>Auriscalpium</taxon>
    </lineage>
</organism>
<dbReference type="Proteomes" id="UP000814033">
    <property type="component" value="Unassembled WGS sequence"/>
</dbReference>
<name>A0ACB8RLB4_9AGAM</name>
<reference evidence="1" key="2">
    <citation type="journal article" date="2022" name="New Phytol.">
        <title>Evolutionary transition to the ectomycorrhizal habit in the genomes of a hyperdiverse lineage of mushroom-forming fungi.</title>
        <authorList>
            <person name="Looney B."/>
            <person name="Miyauchi S."/>
            <person name="Morin E."/>
            <person name="Drula E."/>
            <person name="Courty P.E."/>
            <person name="Kohler A."/>
            <person name="Kuo A."/>
            <person name="LaButti K."/>
            <person name="Pangilinan J."/>
            <person name="Lipzen A."/>
            <person name="Riley R."/>
            <person name="Andreopoulos W."/>
            <person name="He G."/>
            <person name="Johnson J."/>
            <person name="Nolan M."/>
            <person name="Tritt A."/>
            <person name="Barry K.W."/>
            <person name="Grigoriev I.V."/>
            <person name="Nagy L.G."/>
            <person name="Hibbett D."/>
            <person name="Henrissat B."/>
            <person name="Matheny P.B."/>
            <person name="Labbe J."/>
            <person name="Martin F.M."/>
        </authorList>
    </citation>
    <scope>NUCLEOTIDE SEQUENCE</scope>
    <source>
        <strain evidence="1">FP105234-sp</strain>
    </source>
</reference>